<keyword evidence="3" id="KW-1185">Reference proteome</keyword>
<feature type="region of interest" description="Disordered" evidence="1">
    <location>
        <begin position="1"/>
        <end position="28"/>
    </location>
</feature>
<reference evidence="3" key="1">
    <citation type="journal article" date="2020" name="Microorganisms">
        <title>Complete Genome of a Member of a New Bacterial Lineage in the Microgenomates Group Reveals an Unusual Nucleotide Composition Disparity Between Two Strands of DNA and Limited Metabolic Potential.</title>
        <authorList>
            <person name="Kadnikov V.V."/>
            <person name="Mardanov A.V."/>
            <person name="Beletsky A.V."/>
            <person name="Karnachuk O.V."/>
            <person name="Ravin N.V."/>
        </authorList>
    </citation>
    <scope>NUCLEOTIDE SEQUENCE [LARGE SCALE GENOMIC DNA]</scope>
</reference>
<evidence type="ECO:0000313" key="2">
    <source>
        <dbReference type="EMBL" id="QHO63705.1"/>
    </source>
</evidence>
<dbReference type="RefSeq" id="WP_161932073.1">
    <property type="nucleotide sequence ID" value="NZ_CP047901.1"/>
</dbReference>
<dbReference type="EMBL" id="CP047901">
    <property type="protein sequence ID" value="QHO63705.1"/>
    <property type="molecule type" value="Genomic_DNA"/>
</dbReference>
<protein>
    <submittedName>
        <fullName evidence="2">Uncharacterized protein</fullName>
    </submittedName>
</protein>
<accession>A0A857N624</accession>
<evidence type="ECO:0000256" key="1">
    <source>
        <dbReference type="SAM" id="MobiDB-lite"/>
    </source>
</evidence>
<sequence length="58" mass="6684">MPDSKNRQANRKARNAGKEAGLTNEQQRQLHEELGKIPNKDDLPYREIVEIARDIKAK</sequence>
<dbReference type="AlphaFoldDB" id="A0A857N624"/>
<dbReference type="KEGG" id="caqa:MICH65_0724"/>
<proteinExistence type="predicted"/>
<evidence type="ECO:0000313" key="3">
    <source>
        <dbReference type="Proteomes" id="UP000463983"/>
    </source>
</evidence>
<gene>
    <name evidence="2" type="ORF">MICH65_0724</name>
</gene>
<organism evidence="2 3">
    <name type="scientific">Candidatus Chazhemtobacterium aquaticus</name>
    <dbReference type="NCBI Taxonomy" id="2715735"/>
    <lineage>
        <taxon>Bacteria</taxon>
        <taxon>Candidatus Chazhemtobacteraceae</taxon>
        <taxon>Candidatus Chazhemtobacterium</taxon>
    </lineage>
</organism>
<name>A0A857N624_9BACT</name>
<dbReference type="Proteomes" id="UP000463983">
    <property type="component" value="Chromosome"/>
</dbReference>